<dbReference type="InParanoid" id="A0A6P8ZI71"/>
<dbReference type="KEGG" id="tpal:117640604"/>
<evidence type="ECO:0000256" key="4">
    <source>
        <dbReference type="ARBA" id="ARBA00023015"/>
    </source>
</evidence>
<dbReference type="GeneID" id="117640604"/>
<dbReference type="PANTHER" id="PTHR31705:SF4">
    <property type="entry name" value="MEDIATOR OF RNA POLYMERASE II TRANSCRIPTION SUBUNIT 30"/>
    <property type="match status" value="1"/>
</dbReference>
<dbReference type="GO" id="GO:0016592">
    <property type="term" value="C:mediator complex"/>
    <property type="evidence" value="ECO:0007669"/>
    <property type="project" value="TreeGrafter"/>
</dbReference>
<keyword evidence="7" id="KW-0539">Nucleus</keyword>
<feature type="region of interest" description="Disordered" evidence="10">
    <location>
        <begin position="124"/>
        <end position="152"/>
    </location>
</feature>
<evidence type="ECO:0000256" key="9">
    <source>
        <dbReference type="ARBA" id="ARBA00031981"/>
    </source>
</evidence>
<dbReference type="InterPro" id="IPR021019">
    <property type="entry name" value="Mediator_Med30_met"/>
</dbReference>
<evidence type="ECO:0000256" key="5">
    <source>
        <dbReference type="ARBA" id="ARBA00023159"/>
    </source>
</evidence>
<comment type="function">
    <text evidence="8">Component of the Mediator complex, a coactivator involved in the regulated transcription of nearly all RNA polymerase II-dependent genes. Mediator functions as a bridge to convey information from gene-specific regulatory proteins to the basal RNA polymerase II transcription machinery. Mediator is recruited to promoters by direct interactions with regulatory proteins and serves as a scaffold for the assembly of a functional preinitiation complex with RNA polymerase II and the general transcription factors.</text>
</comment>
<sequence>MPSYALNYLAKIWLGLKLLSKCKRQGAGSILFRLKTFEGVMSGPQHNFPGNFPMGQQNANHPMPMRQQQFVGGPQMGNMMGAQQGMVSPQAYNMGGSGPTAVPPMQQQNPQMGVQMQQQVKVGPGVSPQNQQQMPQSAMGQAPQPGNQMPNSGNTVAVSAPGQDPNQSGAVAPVQKQEINTAALCRYGLEVVQEIVSRMTEVFTLLKTLQPPNGTPQGASICNERKIKIQELLSHIKGNFKKLSMIYQRCNENAQLQGMEFMHIESLIPLKEEWDQKADERKMSESYRTACEERREIMEQVLLKNKHLKEVIDSMRRLIWEINSMLCMRRS</sequence>
<proteinExistence type="inferred from homology"/>
<accession>A0A6P8ZI71</accession>
<dbReference type="OrthoDB" id="10067025at2759"/>
<gene>
    <name evidence="12" type="primary">LOC117640604</name>
</gene>
<comment type="subcellular location">
    <subcellularLocation>
        <location evidence="1">Nucleus</location>
    </subcellularLocation>
</comment>
<keyword evidence="6" id="KW-0804">Transcription</keyword>
<protein>
    <recommendedName>
        <fullName evidence="3">Mediator of RNA polymerase II transcription subunit 30</fullName>
    </recommendedName>
    <alternativeName>
        <fullName evidence="9">Mediator complex subunit 30</fullName>
    </alternativeName>
</protein>
<dbReference type="FunCoup" id="A0A6P8ZI71">
    <property type="interactions" value="711"/>
</dbReference>
<keyword evidence="4" id="KW-0805">Transcription regulation</keyword>
<dbReference type="CTD" id="90390"/>
<evidence type="ECO:0000256" key="3">
    <source>
        <dbReference type="ARBA" id="ARBA00019664"/>
    </source>
</evidence>
<reference evidence="12" key="1">
    <citation type="submission" date="2025-08" db="UniProtKB">
        <authorList>
            <consortium name="RefSeq"/>
        </authorList>
    </citation>
    <scope>IDENTIFICATION</scope>
    <source>
        <tissue evidence="12">Total insect</tissue>
    </source>
</reference>
<evidence type="ECO:0000256" key="2">
    <source>
        <dbReference type="ARBA" id="ARBA00010606"/>
    </source>
</evidence>
<dbReference type="RefSeq" id="XP_034233094.1">
    <property type="nucleotide sequence ID" value="XM_034377203.1"/>
</dbReference>
<evidence type="ECO:0000256" key="7">
    <source>
        <dbReference type="ARBA" id="ARBA00023242"/>
    </source>
</evidence>
<organism evidence="12">
    <name type="scientific">Thrips palmi</name>
    <name type="common">Melon thrips</name>
    <dbReference type="NCBI Taxonomy" id="161013"/>
    <lineage>
        <taxon>Eukaryota</taxon>
        <taxon>Metazoa</taxon>
        <taxon>Ecdysozoa</taxon>
        <taxon>Arthropoda</taxon>
        <taxon>Hexapoda</taxon>
        <taxon>Insecta</taxon>
        <taxon>Pterygota</taxon>
        <taxon>Neoptera</taxon>
        <taxon>Paraneoptera</taxon>
        <taxon>Thysanoptera</taxon>
        <taxon>Terebrantia</taxon>
        <taxon>Thripoidea</taxon>
        <taxon>Thripidae</taxon>
        <taxon>Thrips</taxon>
    </lineage>
</organism>
<keyword evidence="11" id="KW-1185">Reference proteome</keyword>
<dbReference type="AlphaFoldDB" id="A0A6P8ZI71"/>
<evidence type="ECO:0000313" key="11">
    <source>
        <dbReference type="Proteomes" id="UP000515158"/>
    </source>
</evidence>
<keyword evidence="5" id="KW-0010">Activator</keyword>
<evidence type="ECO:0000313" key="12">
    <source>
        <dbReference type="RefSeq" id="XP_034233094.1"/>
    </source>
</evidence>
<dbReference type="GO" id="GO:0045893">
    <property type="term" value="P:positive regulation of DNA-templated transcription"/>
    <property type="evidence" value="ECO:0007669"/>
    <property type="project" value="TreeGrafter"/>
</dbReference>
<dbReference type="PANTHER" id="PTHR31705">
    <property type="entry name" value="MEDIATOR OF RNA POLYMERASE II TRANSCRIPTION SUBUNIT 30"/>
    <property type="match status" value="1"/>
</dbReference>
<comment type="similarity">
    <text evidence="2">Belongs to the Mediator complex subunit 30 family.</text>
</comment>
<name>A0A6P8ZI71_THRPL</name>
<evidence type="ECO:0000256" key="6">
    <source>
        <dbReference type="ARBA" id="ARBA00023163"/>
    </source>
</evidence>
<dbReference type="Proteomes" id="UP000515158">
    <property type="component" value="Unplaced"/>
</dbReference>
<evidence type="ECO:0000256" key="1">
    <source>
        <dbReference type="ARBA" id="ARBA00004123"/>
    </source>
</evidence>
<feature type="compositionally biased region" description="Polar residues" evidence="10">
    <location>
        <begin position="127"/>
        <end position="152"/>
    </location>
</feature>
<evidence type="ECO:0000256" key="8">
    <source>
        <dbReference type="ARBA" id="ARBA00025687"/>
    </source>
</evidence>
<evidence type="ECO:0000256" key="10">
    <source>
        <dbReference type="SAM" id="MobiDB-lite"/>
    </source>
</evidence>
<dbReference type="Pfam" id="PF11315">
    <property type="entry name" value="Med30"/>
    <property type="match status" value="1"/>
</dbReference>
<dbReference type="GO" id="GO:0003712">
    <property type="term" value="F:transcription coregulator activity"/>
    <property type="evidence" value="ECO:0007669"/>
    <property type="project" value="TreeGrafter"/>
</dbReference>